<proteinExistence type="predicted"/>
<dbReference type="EMBL" id="CM027683">
    <property type="protein sequence ID" value="KAG0534865.1"/>
    <property type="molecule type" value="Genomic_DNA"/>
</dbReference>
<sequence length="217" mass="24558">MSFSRATGGRRPDAAPLLIATMPCLRKRRGRLGRSFVFDVETCVMVPSLHVPKWTPFSLFVPYASADADDDDNWWQIQRSSSGHFIRGRRIPKSTEAISSNLFIMERIPRSEAIGSSMSLGSFQFEALVCKPRWEWDSCIDSWQCQLLPSSSYIHERCTGSAIAAMRSALDGIGTYCLDIVSYTWRKVGDWTLPFRGRVEYLLESKLWFGLTAEAQA</sequence>
<name>A0A921UKW2_SORBI</name>
<dbReference type="PANTHER" id="PTHR33085">
    <property type="entry name" value="OS12G0113100 PROTEIN-RELATED"/>
    <property type="match status" value="1"/>
</dbReference>
<dbReference type="Proteomes" id="UP000807115">
    <property type="component" value="Chromosome 4"/>
</dbReference>
<reference evidence="1" key="2">
    <citation type="submission" date="2020-10" db="EMBL/GenBank/DDBJ databases">
        <authorList>
            <person name="Cooper E.A."/>
            <person name="Brenton Z.W."/>
            <person name="Flinn B.S."/>
            <person name="Jenkins J."/>
            <person name="Shu S."/>
            <person name="Flowers D."/>
            <person name="Luo F."/>
            <person name="Wang Y."/>
            <person name="Xia P."/>
            <person name="Barry K."/>
            <person name="Daum C."/>
            <person name="Lipzen A."/>
            <person name="Yoshinaga Y."/>
            <person name="Schmutz J."/>
            <person name="Saski C."/>
            <person name="Vermerris W."/>
            <person name="Kresovich S."/>
        </authorList>
    </citation>
    <scope>NUCLEOTIDE SEQUENCE</scope>
</reference>
<evidence type="ECO:0000313" key="2">
    <source>
        <dbReference type="Proteomes" id="UP000807115"/>
    </source>
</evidence>
<reference evidence="1" key="1">
    <citation type="journal article" date="2019" name="BMC Genomics">
        <title>A new reference genome for Sorghum bicolor reveals high levels of sequence similarity between sweet and grain genotypes: implications for the genetics of sugar metabolism.</title>
        <authorList>
            <person name="Cooper E.A."/>
            <person name="Brenton Z.W."/>
            <person name="Flinn B.S."/>
            <person name="Jenkins J."/>
            <person name="Shu S."/>
            <person name="Flowers D."/>
            <person name="Luo F."/>
            <person name="Wang Y."/>
            <person name="Xia P."/>
            <person name="Barry K."/>
            <person name="Daum C."/>
            <person name="Lipzen A."/>
            <person name="Yoshinaga Y."/>
            <person name="Schmutz J."/>
            <person name="Saski C."/>
            <person name="Vermerris W."/>
            <person name="Kresovich S."/>
        </authorList>
    </citation>
    <scope>NUCLEOTIDE SEQUENCE</scope>
</reference>
<evidence type="ECO:0000313" key="1">
    <source>
        <dbReference type="EMBL" id="KAG0534865.1"/>
    </source>
</evidence>
<dbReference type="PANTHER" id="PTHR33085:SF145">
    <property type="entry name" value="OS05G0302200 PROTEIN"/>
    <property type="match status" value="1"/>
</dbReference>
<dbReference type="InterPro" id="IPR012871">
    <property type="entry name" value="DUF1668_ORYSA"/>
</dbReference>
<gene>
    <name evidence="1" type="ORF">BDA96_04G316600</name>
</gene>
<comment type="caution">
    <text evidence="1">The sequence shown here is derived from an EMBL/GenBank/DDBJ whole genome shotgun (WGS) entry which is preliminary data.</text>
</comment>
<protein>
    <submittedName>
        <fullName evidence="1">Uncharacterized protein</fullName>
    </submittedName>
</protein>
<dbReference type="AlphaFoldDB" id="A0A921UKW2"/>
<organism evidence="1 2">
    <name type="scientific">Sorghum bicolor</name>
    <name type="common">Sorghum</name>
    <name type="synonym">Sorghum vulgare</name>
    <dbReference type="NCBI Taxonomy" id="4558"/>
    <lineage>
        <taxon>Eukaryota</taxon>
        <taxon>Viridiplantae</taxon>
        <taxon>Streptophyta</taxon>
        <taxon>Embryophyta</taxon>
        <taxon>Tracheophyta</taxon>
        <taxon>Spermatophyta</taxon>
        <taxon>Magnoliopsida</taxon>
        <taxon>Liliopsida</taxon>
        <taxon>Poales</taxon>
        <taxon>Poaceae</taxon>
        <taxon>PACMAD clade</taxon>
        <taxon>Panicoideae</taxon>
        <taxon>Andropogonodae</taxon>
        <taxon>Andropogoneae</taxon>
        <taxon>Sorghinae</taxon>
        <taxon>Sorghum</taxon>
    </lineage>
</organism>
<dbReference type="Pfam" id="PF07893">
    <property type="entry name" value="DUF1668"/>
    <property type="match status" value="1"/>
</dbReference>
<accession>A0A921UKW2</accession>